<reference evidence="2" key="1">
    <citation type="submission" date="2006-10" db="EMBL/GenBank/DDBJ databases">
        <authorList>
            <person name="Amadeo P."/>
            <person name="Zhao Q."/>
            <person name="Wortman J."/>
            <person name="Fraser-Liggett C."/>
            <person name="Carlton J."/>
        </authorList>
    </citation>
    <scope>NUCLEOTIDE SEQUENCE</scope>
    <source>
        <strain evidence="2">G3</strain>
    </source>
</reference>
<evidence type="ECO:0000313" key="2">
    <source>
        <dbReference type="EMBL" id="EAX91463.1"/>
    </source>
</evidence>
<name>A2FUE2_TRIV3</name>
<dbReference type="VEuPathDB" id="TrichDB:TVAGG3_0883930"/>
<dbReference type="AlphaFoldDB" id="A2FUE2"/>
<proteinExistence type="predicted"/>
<keyword evidence="3" id="KW-1185">Reference proteome</keyword>
<feature type="region of interest" description="Disordered" evidence="1">
    <location>
        <begin position="235"/>
        <end position="265"/>
    </location>
</feature>
<dbReference type="Proteomes" id="UP000001542">
    <property type="component" value="Unassembled WGS sequence"/>
</dbReference>
<dbReference type="OrthoDB" id="10573331at2759"/>
<dbReference type="InParanoid" id="A2FUE2"/>
<dbReference type="EMBL" id="DS114033">
    <property type="protein sequence ID" value="EAX91463.1"/>
    <property type="molecule type" value="Genomic_DNA"/>
</dbReference>
<organism evidence="2 3">
    <name type="scientific">Trichomonas vaginalis (strain ATCC PRA-98 / G3)</name>
    <dbReference type="NCBI Taxonomy" id="412133"/>
    <lineage>
        <taxon>Eukaryota</taxon>
        <taxon>Metamonada</taxon>
        <taxon>Parabasalia</taxon>
        <taxon>Trichomonadida</taxon>
        <taxon>Trichomonadidae</taxon>
        <taxon>Trichomonas</taxon>
    </lineage>
</organism>
<gene>
    <name evidence="2" type="ORF">TVAG_276820</name>
</gene>
<dbReference type="RefSeq" id="XP_001304393.1">
    <property type="nucleotide sequence ID" value="XM_001304392.1"/>
</dbReference>
<protein>
    <submittedName>
        <fullName evidence="2">Uncharacterized protein</fullName>
    </submittedName>
</protein>
<evidence type="ECO:0000256" key="1">
    <source>
        <dbReference type="SAM" id="MobiDB-lite"/>
    </source>
</evidence>
<dbReference type="VEuPathDB" id="TrichDB:TVAG_276820"/>
<dbReference type="KEGG" id="tva:4749160"/>
<evidence type="ECO:0000313" key="3">
    <source>
        <dbReference type="Proteomes" id="UP000001542"/>
    </source>
</evidence>
<accession>A2FUE2</accession>
<reference evidence="2" key="2">
    <citation type="journal article" date="2007" name="Science">
        <title>Draft genome sequence of the sexually transmitted pathogen Trichomonas vaginalis.</title>
        <authorList>
            <person name="Carlton J.M."/>
            <person name="Hirt R.P."/>
            <person name="Silva J.C."/>
            <person name="Delcher A.L."/>
            <person name="Schatz M."/>
            <person name="Zhao Q."/>
            <person name="Wortman J.R."/>
            <person name="Bidwell S.L."/>
            <person name="Alsmark U.C.M."/>
            <person name="Besteiro S."/>
            <person name="Sicheritz-Ponten T."/>
            <person name="Noel C.J."/>
            <person name="Dacks J.B."/>
            <person name="Foster P.G."/>
            <person name="Simillion C."/>
            <person name="Van de Peer Y."/>
            <person name="Miranda-Saavedra D."/>
            <person name="Barton G.J."/>
            <person name="Westrop G.D."/>
            <person name="Mueller S."/>
            <person name="Dessi D."/>
            <person name="Fiori P.L."/>
            <person name="Ren Q."/>
            <person name="Paulsen I."/>
            <person name="Zhang H."/>
            <person name="Bastida-Corcuera F.D."/>
            <person name="Simoes-Barbosa A."/>
            <person name="Brown M.T."/>
            <person name="Hayes R.D."/>
            <person name="Mukherjee M."/>
            <person name="Okumura C.Y."/>
            <person name="Schneider R."/>
            <person name="Smith A.J."/>
            <person name="Vanacova S."/>
            <person name="Villalvazo M."/>
            <person name="Haas B.J."/>
            <person name="Pertea M."/>
            <person name="Feldblyum T.V."/>
            <person name="Utterback T.R."/>
            <person name="Shu C.L."/>
            <person name="Osoegawa K."/>
            <person name="de Jong P.J."/>
            <person name="Hrdy I."/>
            <person name="Horvathova L."/>
            <person name="Zubacova Z."/>
            <person name="Dolezal P."/>
            <person name="Malik S.B."/>
            <person name="Logsdon J.M. Jr."/>
            <person name="Henze K."/>
            <person name="Gupta A."/>
            <person name="Wang C.C."/>
            <person name="Dunne R.L."/>
            <person name="Upcroft J.A."/>
            <person name="Upcroft P."/>
            <person name="White O."/>
            <person name="Salzberg S.L."/>
            <person name="Tang P."/>
            <person name="Chiu C.-H."/>
            <person name="Lee Y.-S."/>
            <person name="Embley T.M."/>
            <person name="Coombs G.H."/>
            <person name="Mottram J.C."/>
            <person name="Tachezy J."/>
            <person name="Fraser-Liggett C.M."/>
            <person name="Johnson P.J."/>
        </authorList>
    </citation>
    <scope>NUCLEOTIDE SEQUENCE [LARGE SCALE GENOMIC DNA]</scope>
    <source>
        <strain evidence="2">G3</strain>
    </source>
</reference>
<feature type="compositionally biased region" description="Polar residues" evidence="1">
    <location>
        <begin position="245"/>
        <end position="259"/>
    </location>
</feature>
<sequence length="348" mass="40003">MTSIAIWDCTTCPAANIDFLQQITKNTKTNKMKIFAFSENSENVPMQLFEMQNILDVIIRFGEMALFDIVSDVITSIRSIKEVKCIYLATNNIQYWITPIETIKPSEVQAFTALSQQEFNEIISFSFLDLKKYKYNRWSGEKQIVNPIKPQKLNQPQQIPEEEEEFVDDMQLQEKEAESDHFSQNEEEETVLDSNIIEEEEDMENEINDSKNSFNSSGDIKPLVSIENEQIIDLRSPAPAERSTDLISRSSPLHSISQTPRRDGDTFTIPHEFQALVESMKAVGKAMIPMNALIEEYKKTCSQLGTGDQNLLNVIQKASDQGFVIFDSTINYIRFRDRKISFSKINYE</sequence>